<dbReference type="PROSITE" id="PS00463">
    <property type="entry name" value="ZN2_CY6_FUNGAL_1"/>
    <property type="match status" value="1"/>
</dbReference>
<dbReference type="InterPro" id="IPR036864">
    <property type="entry name" value="Zn2-C6_fun-type_DNA-bd_sf"/>
</dbReference>
<evidence type="ECO:0000256" key="2">
    <source>
        <dbReference type="SAM" id="MobiDB-lite"/>
    </source>
</evidence>
<dbReference type="Proteomes" id="UP000799291">
    <property type="component" value="Unassembled WGS sequence"/>
</dbReference>
<dbReference type="GO" id="GO:0000981">
    <property type="term" value="F:DNA-binding transcription factor activity, RNA polymerase II-specific"/>
    <property type="evidence" value="ECO:0007669"/>
    <property type="project" value="InterPro"/>
</dbReference>
<keyword evidence="1" id="KW-0539">Nucleus</keyword>
<feature type="region of interest" description="Disordered" evidence="2">
    <location>
        <begin position="68"/>
        <end position="152"/>
    </location>
</feature>
<accession>A0A6G1JBL0</accession>
<evidence type="ECO:0000259" key="3">
    <source>
        <dbReference type="PROSITE" id="PS50048"/>
    </source>
</evidence>
<sequence length="493" mass="53817">MSDPTVTQIPAEGLQDRQKSRSSSSNGSEPRRRWACDRCHTQKLRCLRTINPQEGDCDRCIRVNATCGYSPPGRMGRPARSDTTSSSASATAGSKRAREPSVTRPCASPILSSTSVPAAQKTADPGVSDPLNDLLREYHGNGTTDTNPTTFHPDSIPFGTIFPGVGDSGFLVDSPTSNVVPFPNDLNVRQEIPTDEYVRELIALAGSEYEQYRIVERARECTGLDKESLFNRLHGYPIGEMLENAQKLTSLVESLLQASKPRDSPASAYWSEFVGPLDPGREMILDVEALSSTTSTDESVLLDFPDSWAPPDPIISIPRSSPSIGSSVSSTPGANRALPDTSTTLLVLSCYIRLARLYQLFFADLNCFLLTSHLPDPMANNDRRLFPGLKLGSFQPFAGTGFEISMVVQVSEHMLNRLHKALGLSSGQEASETGASRRFTMTWNAIEMITPVLMRAVQAQDGLDARDDKRDTCTQLSVAIDGVKRLLRARAFL</sequence>
<gene>
    <name evidence="4" type="ORF">K458DRAFT_485677</name>
</gene>
<organism evidence="4 5">
    <name type="scientific">Lentithecium fluviatile CBS 122367</name>
    <dbReference type="NCBI Taxonomy" id="1168545"/>
    <lineage>
        <taxon>Eukaryota</taxon>
        <taxon>Fungi</taxon>
        <taxon>Dikarya</taxon>
        <taxon>Ascomycota</taxon>
        <taxon>Pezizomycotina</taxon>
        <taxon>Dothideomycetes</taxon>
        <taxon>Pleosporomycetidae</taxon>
        <taxon>Pleosporales</taxon>
        <taxon>Massarineae</taxon>
        <taxon>Lentitheciaceae</taxon>
        <taxon>Lentithecium</taxon>
    </lineage>
</organism>
<evidence type="ECO:0000313" key="5">
    <source>
        <dbReference type="Proteomes" id="UP000799291"/>
    </source>
</evidence>
<dbReference type="GO" id="GO:0008270">
    <property type="term" value="F:zinc ion binding"/>
    <property type="evidence" value="ECO:0007669"/>
    <property type="project" value="InterPro"/>
</dbReference>
<dbReference type="InterPro" id="IPR001138">
    <property type="entry name" value="Zn2Cys6_DnaBD"/>
</dbReference>
<dbReference type="Gene3D" id="4.10.240.10">
    <property type="entry name" value="Zn(2)-C6 fungal-type DNA-binding domain"/>
    <property type="match status" value="1"/>
</dbReference>
<name>A0A6G1JBL0_9PLEO</name>
<proteinExistence type="predicted"/>
<dbReference type="OrthoDB" id="3915506at2759"/>
<keyword evidence="5" id="KW-1185">Reference proteome</keyword>
<feature type="compositionally biased region" description="Polar residues" evidence="2">
    <location>
        <begin position="141"/>
        <end position="152"/>
    </location>
</feature>
<dbReference type="SUPFAM" id="SSF57701">
    <property type="entry name" value="Zn2/Cys6 DNA-binding domain"/>
    <property type="match status" value="1"/>
</dbReference>
<dbReference type="EMBL" id="MU005575">
    <property type="protein sequence ID" value="KAF2687519.1"/>
    <property type="molecule type" value="Genomic_DNA"/>
</dbReference>
<protein>
    <recommendedName>
        <fullName evidence="3">Zn(2)-C6 fungal-type domain-containing protein</fullName>
    </recommendedName>
</protein>
<dbReference type="PROSITE" id="PS50048">
    <property type="entry name" value="ZN2_CY6_FUNGAL_2"/>
    <property type="match status" value="1"/>
</dbReference>
<dbReference type="Pfam" id="PF00172">
    <property type="entry name" value="Zn_clus"/>
    <property type="match status" value="1"/>
</dbReference>
<evidence type="ECO:0000256" key="1">
    <source>
        <dbReference type="ARBA" id="ARBA00023242"/>
    </source>
</evidence>
<reference evidence="4" key="1">
    <citation type="journal article" date="2020" name="Stud. Mycol.">
        <title>101 Dothideomycetes genomes: a test case for predicting lifestyles and emergence of pathogens.</title>
        <authorList>
            <person name="Haridas S."/>
            <person name="Albert R."/>
            <person name="Binder M."/>
            <person name="Bloem J."/>
            <person name="Labutti K."/>
            <person name="Salamov A."/>
            <person name="Andreopoulos B."/>
            <person name="Baker S."/>
            <person name="Barry K."/>
            <person name="Bills G."/>
            <person name="Bluhm B."/>
            <person name="Cannon C."/>
            <person name="Castanera R."/>
            <person name="Culley D."/>
            <person name="Daum C."/>
            <person name="Ezra D."/>
            <person name="Gonzalez J."/>
            <person name="Henrissat B."/>
            <person name="Kuo A."/>
            <person name="Liang C."/>
            <person name="Lipzen A."/>
            <person name="Lutzoni F."/>
            <person name="Magnuson J."/>
            <person name="Mondo S."/>
            <person name="Nolan M."/>
            <person name="Ohm R."/>
            <person name="Pangilinan J."/>
            <person name="Park H.-J."/>
            <person name="Ramirez L."/>
            <person name="Alfaro M."/>
            <person name="Sun H."/>
            <person name="Tritt A."/>
            <person name="Yoshinaga Y."/>
            <person name="Zwiers L.-H."/>
            <person name="Turgeon B."/>
            <person name="Goodwin S."/>
            <person name="Spatafora J."/>
            <person name="Crous P."/>
            <person name="Grigoriev I."/>
        </authorList>
    </citation>
    <scope>NUCLEOTIDE SEQUENCE</scope>
    <source>
        <strain evidence="4">CBS 122367</strain>
    </source>
</reference>
<evidence type="ECO:0000313" key="4">
    <source>
        <dbReference type="EMBL" id="KAF2687519.1"/>
    </source>
</evidence>
<dbReference type="SMART" id="SM00066">
    <property type="entry name" value="GAL4"/>
    <property type="match status" value="1"/>
</dbReference>
<dbReference type="AlphaFoldDB" id="A0A6G1JBL0"/>
<feature type="compositionally biased region" description="Low complexity" evidence="2">
    <location>
        <begin position="81"/>
        <end position="94"/>
    </location>
</feature>
<feature type="domain" description="Zn(2)-C6 fungal-type" evidence="3">
    <location>
        <begin position="35"/>
        <end position="69"/>
    </location>
</feature>
<feature type="region of interest" description="Disordered" evidence="2">
    <location>
        <begin position="1"/>
        <end position="33"/>
    </location>
</feature>
<dbReference type="CDD" id="cd00067">
    <property type="entry name" value="GAL4"/>
    <property type="match status" value="1"/>
</dbReference>